<dbReference type="HOGENOM" id="CLU_2137242_0_0_1"/>
<keyword evidence="3" id="KW-1185">Reference proteome</keyword>
<protein>
    <submittedName>
        <fullName evidence="1 2">Uncharacterized protein</fullName>
    </submittedName>
</protein>
<dbReference type="Proteomes" id="UP000002051">
    <property type="component" value="Chromosome 8"/>
</dbReference>
<reference evidence="1 3" key="2">
    <citation type="journal article" date="2014" name="BMC Genomics">
        <title>An improved genome release (version Mt4.0) for the model legume Medicago truncatula.</title>
        <authorList>
            <person name="Tang H."/>
            <person name="Krishnakumar V."/>
            <person name="Bidwell S."/>
            <person name="Rosen B."/>
            <person name="Chan A."/>
            <person name="Zhou S."/>
            <person name="Gentzbittel L."/>
            <person name="Childs K.L."/>
            <person name="Yandell M."/>
            <person name="Gundlach H."/>
            <person name="Mayer K.F."/>
            <person name="Schwartz D.C."/>
            <person name="Town C.D."/>
        </authorList>
    </citation>
    <scope>GENOME REANNOTATION</scope>
    <source>
        <strain evidence="2 3">cv. Jemalong A17</strain>
    </source>
</reference>
<dbReference type="AlphaFoldDB" id="G7LFL4"/>
<evidence type="ECO:0000313" key="2">
    <source>
        <dbReference type="EnsemblPlants" id="AET04001"/>
    </source>
</evidence>
<sequence>MEDQEDTHKRYIDGKFRYLLETKSRSASKKVKGVYCELLDFKKSNHQKTKGWFLFLLTFPKWCGVSRTRCAVNPSDQIQGAEKSGTTSKKTLQLVPEKTIAPKKTNIKMKTIF</sequence>
<dbReference type="EnsemblPlants" id="AET04001">
    <property type="protein sequence ID" value="AET04001"/>
    <property type="gene ID" value="MTR_8g078460"/>
</dbReference>
<accession>G7LFL4</accession>
<name>G7LFL4_MEDTR</name>
<proteinExistence type="predicted"/>
<dbReference type="PaxDb" id="3880-AET04001"/>
<reference evidence="2" key="3">
    <citation type="submission" date="2015-04" db="UniProtKB">
        <authorList>
            <consortium name="EnsemblPlants"/>
        </authorList>
    </citation>
    <scope>IDENTIFICATION</scope>
    <source>
        <strain evidence="2">cv. Jemalong A17</strain>
    </source>
</reference>
<evidence type="ECO:0000313" key="3">
    <source>
        <dbReference type="Proteomes" id="UP000002051"/>
    </source>
</evidence>
<dbReference type="EMBL" id="CM001224">
    <property type="protein sequence ID" value="AET04001.1"/>
    <property type="molecule type" value="Genomic_DNA"/>
</dbReference>
<reference evidence="1 3" key="1">
    <citation type="journal article" date="2011" name="Nature">
        <title>The Medicago genome provides insight into the evolution of rhizobial symbioses.</title>
        <authorList>
            <person name="Young N.D."/>
            <person name="Debelle F."/>
            <person name="Oldroyd G.E."/>
            <person name="Geurts R."/>
            <person name="Cannon S.B."/>
            <person name="Udvardi M.K."/>
            <person name="Benedito V.A."/>
            <person name="Mayer K.F."/>
            <person name="Gouzy J."/>
            <person name="Schoof H."/>
            <person name="Van de Peer Y."/>
            <person name="Proost S."/>
            <person name="Cook D.R."/>
            <person name="Meyers B.C."/>
            <person name="Spannagl M."/>
            <person name="Cheung F."/>
            <person name="De Mita S."/>
            <person name="Krishnakumar V."/>
            <person name="Gundlach H."/>
            <person name="Zhou S."/>
            <person name="Mudge J."/>
            <person name="Bharti A.K."/>
            <person name="Murray J.D."/>
            <person name="Naoumkina M.A."/>
            <person name="Rosen B."/>
            <person name="Silverstein K.A."/>
            <person name="Tang H."/>
            <person name="Rombauts S."/>
            <person name="Zhao P.X."/>
            <person name="Zhou P."/>
            <person name="Barbe V."/>
            <person name="Bardou P."/>
            <person name="Bechner M."/>
            <person name="Bellec A."/>
            <person name="Berger A."/>
            <person name="Berges H."/>
            <person name="Bidwell S."/>
            <person name="Bisseling T."/>
            <person name="Choisne N."/>
            <person name="Couloux A."/>
            <person name="Denny R."/>
            <person name="Deshpande S."/>
            <person name="Dai X."/>
            <person name="Doyle J.J."/>
            <person name="Dudez A.M."/>
            <person name="Farmer A.D."/>
            <person name="Fouteau S."/>
            <person name="Franken C."/>
            <person name="Gibelin C."/>
            <person name="Gish J."/>
            <person name="Goldstein S."/>
            <person name="Gonzalez A.J."/>
            <person name="Green P.J."/>
            <person name="Hallab A."/>
            <person name="Hartog M."/>
            <person name="Hua A."/>
            <person name="Humphray S.J."/>
            <person name="Jeong D.H."/>
            <person name="Jing Y."/>
            <person name="Jocker A."/>
            <person name="Kenton S.M."/>
            <person name="Kim D.J."/>
            <person name="Klee K."/>
            <person name="Lai H."/>
            <person name="Lang C."/>
            <person name="Lin S."/>
            <person name="Macmil S.L."/>
            <person name="Magdelenat G."/>
            <person name="Matthews L."/>
            <person name="McCorrison J."/>
            <person name="Monaghan E.L."/>
            <person name="Mun J.H."/>
            <person name="Najar F.Z."/>
            <person name="Nicholson C."/>
            <person name="Noirot C."/>
            <person name="O'Bleness M."/>
            <person name="Paule C.R."/>
            <person name="Poulain J."/>
            <person name="Prion F."/>
            <person name="Qin B."/>
            <person name="Qu C."/>
            <person name="Retzel E.F."/>
            <person name="Riddle C."/>
            <person name="Sallet E."/>
            <person name="Samain S."/>
            <person name="Samson N."/>
            <person name="Sanders I."/>
            <person name="Saurat O."/>
            <person name="Scarpelli C."/>
            <person name="Schiex T."/>
            <person name="Segurens B."/>
            <person name="Severin A.J."/>
            <person name="Sherrier D.J."/>
            <person name="Shi R."/>
            <person name="Sims S."/>
            <person name="Singer S.R."/>
            <person name="Sinharoy S."/>
            <person name="Sterck L."/>
            <person name="Viollet A."/>
            <person name="Wang B.B."/>
            <person name="Wang K."/>
            <person name="Wang M."/>
            <person name="Wang X."/>
            <person name="Warfsmann J."/>
            <person name="Weissenbach J."/>
            <person name="White D.D."/>
            <person name="White J.D."/>
            <person name="Wiley G.B."/>
            <person name="Wincker P."/>
            <person name="Xing Y."/>
            <person name="Yang L."/>
            <person name="Yao Z."/>
            <person name="Ying F."/>
            <person name="Zhai J."/>
            <person name="Zhou L."/>
            <person name="Zuber A."/>
            <person name="Denarie J."/>
            <person name="Dixon R.A."/>
            <person name="May G.D."/>
            <person name="Schwartz D.C."/>
            <person name="Rogers J."/>
            <person name="Quetier F."/>
            <person name="Town C.D."/>
            <person name="Roe B.A."/>
        </authorList>
    </citation>
    <scope>NUCLEOTIDE SEQUENCE [LARGE SCALE GENOMIC DNA]</scope>
    <source>
        <strain evidence="1">A17</strain>
        <strain evidence="2 3">cv. Jemalong A17</strain>
    </source>
</reference>
<organism evidence="1 3">
    <name type="scientific">Medicago truncatula</name>
    <name type="common">Barrel medic</name>
    <name type="synonym">Medicago tribuloides</name>
    <dbReference type="NCBI Taxonomy" id="3880"/>
    <lineage>
        <taxon>Eukaryota</taxon>
        <taxon>Viridiplantae</taxon>
        <taxon>Streptophyta</taxon>
        <taxon>Embryophyta</taxon>
        <taxon>Tracheophyta</taxon>
        <taxon>Spermatophyta</taxon>
        <taxon>Magnoliopsida</taxon>
        <taxon>eudicotyledons</taxon>
        <taxon>Gunneridae</taxon>
        <taxon>Pentapetalae</taxon>
        <taxon>rosids</taxon>
        <taxon>fabids</taxon>
        <taxon>Fabales</taxon>
        <taxon>Fabaceae</taxon>
        <taxon>Papilionoideae</taxon>
        <taxon>50 kb inversion clade</taxon>
        <taxon>NPAAA clade</taxon>
        <taxon>Hologalegina</taxon>
        <taxon>IRL clade</taxon>
        <taxon>Trifolieae</taxon>
        <taxon>Medicago</taxon>
    </lineage>
</organism>
<gene>
    <name evidence="1" type="ordered locus">MTR_8g078460</name>
</gene>
<evidence type="ECO:0000313" key="1">
    <source>
        <dbReference type="EMBL" id="AET04001.1"/>
    </source>
</evidence>